<feature type="non-terminal residue" evidence="2">
    <location>
        <position position="1"/>
    </location>
</feature>
<proteinExistence type="predicted"/>
<sequence>GPVQQQSVQTPQPPSSASLQQLSQVPIQLLQSHGSESLGHGFVTHTWQSGLKHPNMGGLTSTQPLNLIPTPQGPALSLMSPLNPNQPIIAPVQIQNVILVPTPQVQVLPPQEISAISRSQVQ</sequence>
<feature type="non-terminal residue" evidence="2">
    <location>
        <position position="122"/>
    </location>
</feature>
<organism evidence="2">
    <name type="scientific">Arion vulgaris</name>
    <dbReference type="NCBI Taxonomy" id="1028688"/>
    <lineage>
        <taxon>Eukaryota</taxon>
        <taxon>Metazoa</taxon>
        <taxon>Spiralia</taxon>
        <taxon>Lophotrochozoa</taxon>
        <taxon>Mollusca</taxon>
        <taxon>Gastropoda</taxon>
        <taxon>Heterobranchia</taxon>
        <taxon>Euthyneura</taxon>
        <taxon>Panpulmonata</taxon>
        <taxon>Eupulmonata</taxon>
        <taxon>Stylommatophora</taxon>
        <taxon>Helicina</taxon>
        <taxon>Arionoidea</taxon>
        <taxon>Arionidae</taxon>
        <taxon>Arion</taxon>
    </lineage>
</organism>
<reference evidence="2" key="1">
    <citation type="submission" date="2014-12" db="EMBL/GenBank/DDBJ databases">
        <title>Insight into the proteome of Arion vulgaris.</title>
        <authorList>
            <person name="Aradska J."/>
            <person name="Bulat T."/>
            <person name="Smidak R."/>
            <person name="Sarate P."/>
            <person name="Gangsoo J."/>
            <person name="Sialana F."/>
            <person name="Bilban M."/>
            <person name="Lubec G."/>
        </authorList>
    </citation>
    <scope>NUCLEOTIDE SEQUENCE</scope>
    <source>
        <tissue evidence="2">Skin</tissue>
    </source>
</reference>
<dbReference type="EMBL" id="HACG01000977">
    <property type="protein sequence ID" value="CEK47842.1"/>
    <property type="molecule type" value="Transcribed_RNA"/>
</dbReference>
<evidence type="ECO:0000256" key="1">
    <source>
        <dbReference type="SAM" id="MobiDB-lite"/>
    </source>
</evidence>
<dbReference type="AlphaFoldDB" id="A0A0B6XV01"/>
<feature type="region of interest" description="Disordered" evidence="1">
    <location>
        <begin position="1"/>
        <end position="22"/>
    </location>
</feature>
<evidence type="ECO:0000313" key="2">
    <source>
        <dbReference type="EMBL" id="CEK47842.1"/>
    </source>
</evidence>
<gene>
    <name evidence="2" type="primary">ORF2401</name>
</gene>
<protein>
    <submittedName>
        <fullName evidence="2">Uncharacterized protein</fullName>
    </submittedName>
</protein>
<name>A0A0B6XV01_9EUPU</name>
<accession>A0A0B6XV01</accession>